<evidence type="ECO:0000313" key="1">
    <source>
        <dbReference type="EMBL" id="JAH85271.1"/>
    </source>
</evidence>
<protein>
    <submittedName>
        <fullName evidence="1">Uncharacterized protein</fullName>
    </submittedName>
</protein>
<organism evidence="1">
    <name type="scientific">Anguilla anguilla</name>
    <name type="common">European freshwater eel</name>
    <name type="synonym">Muraena anguilla</name>
    <dbReference type="NCBI Taxonomy" id="7936"/>
    <lineage>
        <taxon>Eukaryota</taxon>
        <taxon>Metazoa</taxon>
        <taxon>Chordata</taxon>
        <taxon>Craniata</taxon>
        <taxon>Vertebrata</taxon>
        <taxon>Euteleostomi</taxon>
        <taxon>Actinopterygii</taxon>
        <taxon>Neopterygii</taxon>
        <taxon>Teleostei</taxon>
        <taxon>Anguilliformes</taxon>
        <taxon>Anguillidae</taxon>
        <taxon>Anguilla</taxon>
    </lineage>
</organism>
<dbReference type="EMBL" id="GBXM01023306">
    <property type="protein sequence ID" value="JAH85271.1"/>
    <property type="molecule type" value="Transcribed_RNA"/>
</dbReference>
<proteinExistence type="predicted"/>
<sequence>MPAFPFLGQVTFQLMRKTCQEGRVFSSEPSGNSLWGGSSNFTYCFPGFLTSKRHL</sequence>
<reference evidence="1" key="1">
    <citation type="submission" date="2014-11" db="EMBL/GenBank/DDBJ databases">
        <authorList>
            <person name="Amaro Gonzalez C."/>
        </authorList>
    </citation>
    <scope>NUCLEOTIDE SEQUENCE</scope>
</reference>
<accession>A0A0E9W4P9</accession>
<name>A0A0E9W4P9_ANGAN</name>
<reference evidence="1" key="2">
    <citation type="journal article" date="2015" name="Fish Shellfish Immunol.">
        <title>Early steps in the European eel (Anguilla anguilla)-Vibrio vulnificus interaction in the gills: Role of the RtxA13 toxin.</title>
        <authorList>
            <person name="Callol A."/>
            <person name="Pajuelo D."/>
            <person name="Ebbesson L."/>
            <person name="Teles M."/>
            <person name="MacKenzie S."/>
            <person name="Amaro C."/>
        </authorList>
    </citation>
    <scope>NUCLEOTIDE SEQUENCE</scope>
</reference>
<dbReference type="AlphaFoldDB" id="A0A0E9W4P9"/>